<name>A0A811UC66_CERCA</name>
<dbReference type="AlphaFoldDB" id="A0A811UC66"/>
<dbReference type="InterPro" id="IPR036397">
    <property type="entry name" value="RNaseH_sf"/>
</dbReference>
<proteinExistence type="predicted"/>
<organism evidence="1 2">
    <name type="scientific">Ceratitis capitata</name>
    <name type="common">Mediterranean fruit fly</name>
    <name type="synonym">Tephritis capitata</name>
    <dbReference type="NCBI Taxonomy" id="7213"/>
    <lineage>
        <taxon>Eukaryota</taxon>
        <taxon>Metazoa</taxon>
        <taxon>Ecdysozoa</taxon>
        <taxon>Arthropoda</taxon>
        <taxon>Hexapoda</taxon>
        <taxon>Insecta</taxon>
        <taxon>Pterygota</taxon>
        <taxon>Neoptera</taxon>
        <taxon>Endopterygota</taxon>
        <taxon>Diptera</taxon>
        <taxon>Brachycera</taxon>
        <taxon>Muscomorpha</taxon>
        <taxon>Tephritoidea</taxon>
        <taxon>Tephritidae</taxon>
        <taxon>Ceratitis</taxon>
        <taxon>Ceratitis</taxon>
    </lineage>
</organism>
<keyword evidence="2" id="KW-1185">Reference proteome</keyword>
<gene>
    <name evidence="1" type="ORF">CCAP1982_LOCUS4230</name>
</gene>
<sequence>MVVVNDDLISENVLLGKDDENTCLIIDNRRGTLVHCTVLPRPSERHRTRNDFSTLQKDVVVSANVIRHNVQVKPIPFDPIHLDHKGPFIRSKQEKSYILAISDAFSKFVIVKANQLPAAIHGDIFDDHSTLPSEG</sequence>
<dbReference type="Proteomes" id="UP000606786">
    <property type="component" value="Unassembled WGS sequence"/>
</dbReference>
<dbReference type="GO" id="GO:0003676">
    <property type="term" value="F:nucleic acid binding"/>
    <property type="evidence" value="ECO:0007669"/>
    <property type="project" value="InterPro"/>
</dbReference>
<dbReference type="Gene3D" id="3.30.420.10">
    <property type="entry name" value="Ribonuclease H-like superfamily/Ribonuclease H"/>
    <property type="match status" value="1"/>
</dbReference>
<evidence type="ECO:0000313" key="2">
    <source>
        <dbReference type="Proteomes" id="UP000606786"/>
    </source>
</evidence>
<reference evidence="1" key="1">
    <citation type="submission" date="2020-11" db="EMBL/GenBank/DDBJ databases">
        <authorList>
            <person name="Whitehead M."/>
        </authorList>
    </citation>
    <scope>NUCLEOTIDE SEQUENCE</scope>
    <source>
        <strain evidence="1">EGII</strain>
    </source>
</reference>
<accession>A0A811UC66</accession>
<evidence type="ECO:0000313" key="1">
    <source>
        <dbReference type="EMBL" id="CAD6995517.1"/>
    </source>
</evidence>
<dbReference type="EMBL" id="CAJHJT010000001">
    <property type="protein sequence ID" value="CAD6995517.1"/>
    <property type="molecule type" value="Genomic_DNA"/>
</dbReference>
<comment type="caution">
    <text evidence="1">The sequence shown here is derived from an EMBL/GenBank/DDBJ whole genome shotgun (WGS) entry which is preliminary data.</text>
</comment>
<protein>
    <submittedName>
        <fullName evidence="1">(Mediterranean fruit fly) hypothetical protein</fullName>
    </submittedName>
</protein>